<dbReference type="InterPro" id="IPR036390">
    <property type="entry name" value="WH_DNA-bd_sf"/>
</dbReference>
<feature type="compositionally biased region" description="Basic and acidic residues" evidence="1">
    <location>
        <begin position="242"/>
        <end position="254"/>
    </location>
</feature>
<dbReference type="InterPro" id="IPR011991">
    <property type="entry name" value="ArsR-like_HTH"/>
</dbReference>
<name>A0A2T0LM19_9ACTN</name>
<dbReference type="InterPro" id="IPR036388">
    <property type="entry name" value="WH-like_DNA-bd_sf"/>
</dbReference>
<dbReference type="Proteomes" id="UP000238312">
    <property type="component" value="Unassembled WGS sequence"/>
</dbReference>
<dbReference type="EMBL" id="PVNG01000052">
    <property type="protein sequence ID" value="PRX44119.1"/>
    <property type="molecule type" value="Genomic_DNA"/>
</dbReference>
<dbReference type="SUPFAM" id="SSF46785">
    <property type="entry name" value="Winged helix' DNA-binding domain"/>
    <property type="match status" value="1"/>
</dbReference>
<dbReference type="OrthoDB" id="3522003at2"/>
<dbReference type="RefSeq" id="WP_146178746.1">
    <property type="nucleotide sequence ID" value="NZ_JBFAIL010000063.1"/>
</dbReference>
<accession>A0A2T0LM19</accession>
<sequence length="493" mass="54312">MTGSSPAVCCPLDELPDGTVKIPLDLPHGAAWPVVAQVAALSQRRAGCTASIAFLADRLGVHASTIYDALNAAGSWIITDTSTRTTRRYLAPFAEDTAWARISYRAAAGVGCHSVQGVWAPRRNRSAMLELYCRLRRDEVVGVVRSQSELAHDLEMTDRTVRSLLAALEDDGWISSRRAGRMIAYRTHDAPLHVLDTAARSQGEPSVKPVRRLEREPIVERSRKPNRNDHGNSAETITETEPAQKRDFEAGPEKHDRMPLAVGDVQHRNDDADSALSRERRINDQPGGSVRRLRPSGALSVMAAIPLAWQLRMSEQERDRVLAAVEKEMGHGRTAAEMTARIRRRLRAWYGVEPRRPIAAALTVVDRGYRCLHPECEDHLLPSGYPCPACQEFGARVNQERRADHVPATFIAADPRAETPPAPHMDDSVQRTRERFEHPTQELPRVDAAGPDGPAARARALLLATCPRTASALRASAARNGQRLPAPMTRIPG</sequence>
<comment type="caution">
    <text evidence="2">The sequence shown here is derived from an EMBL/GenBank/DDBJ whole genome shotgun (WGS) entry which is preliminary data.</text>
</comment>
<evidence type="ECO:0000313" key="2">
    <source>
        <dbReference type="EMBL" id="PRX44119.1"/>
    </source>
</evidence>
<feature type="compositionally biased region" description="Basic and acidic residues" evidence="1">
    <location>
        <begin position="211"/>
        <end position="232"/>
    </location>
</feature>
<protein>
    <submittedName>
        <fullName evidence="2">Uncharacterized protein</fullName>
    </submittedName>
</protein>
<dbReference type="Gene3D" id="1.10.10.10">
    <property type="entry name" value="Winged helix-like DNA-binding domain superfamily/Winged helix DNA-binding domain"/>
    <property type="match status" value="1"/>
</dbReference>
<reference evidence="2 3" key="1">
    <citation type="submission" date="2018-03" db="EMBL/GenBank/DDBJ databases">
        <title>Genomic Encyclopedia of Type Strains, Phase III (KMG-III): the genomes of soil and plant-associated and newly described type strains.</title>
        <authorList>
            <person name="Whitman W."/>
        </authorList>
    </citation>
    <scope>NUCLEOTIDE SEQUENCE [LARGE SCALE GENOMIC DNA]</scope>
    <source>
        <strain evidence="2 3">CGMCC 4.7104</strain>
    </source>
</reference>
<feature type="region of interest" description="Disordered" evidence="1">
    <location>
        <begin position="198"/>
        <end position="254"/>
    </location>
</feature>
<organism evidence="2 3">
    <name type="scientific">Nonomuraea fuscirosea</name>
    <dbReference type="NCBI Taxonomy" id="1291556"/>
    <lineage>
        <taxon>Bacteria</taxon>
        <taxon>Bacillati</taxon>
        <taxon>Actinomycetota</taxon>
        <taxon>Actinomycetes</taxon>
        <taxon>Streptosporangiales</taxon>
        <taxon>Streptosporangiaceae</taxon>
        <taxon>Nonomuraea</taxon>
    </lineage>
</organism>
<feature type="compositionally biased region" description="Basic and acidic residues" evidence="1">
    <location>
        <begin position="272"/>
        <end position="283"/>
    </location>
</feature>
<keyword evidence="3" id="KW-1185">Reference proteome</keyword>
<evidence type="ECO:0000313" key="3">
    <source>
        <dbReference type="Proteomes" id="UP000238312"/>
    </source>
</evidence>
<evidence type="ECO:0000256" key="1">
    <source>
        <dbReference type="SAM" id="MobiDB-lite"/>
    </source>
</evidence>
<feature type="region of interest" description="Disordered" evidence="1">
    <location>
        <begin position="272"/>
        <end position="293"/>
    </location>
</feature>
<dbReference type="CDD" id="cd00090">
    <property type="entry name" value="HTH_ARSR"/>
    <property type="match status" value="1"/>
</dbReference>
<gene>
    <name evidence="2" type="ORF">B0I32_15214</name>
</gene>
<proteinExistence type="predicted"/>
<dbReference type="AlphaFoldDB" id="A0A2T0LM19"/>